<proteinExistence type="predicted"/>
<dbReference type="PANTHER" id="PTHR31956">
    <property type="entry name" value="NON-SPECIFIC PHOSPHOLIPASE C4-RELATED"/>
    <property type="match status" value="1"/>
</dbReference>
<evidence type="ECO:0000259" key="2">
    <source>
        <dbReference type="Pfam" id="PF05506"/>
    </source>
</evidence>
<dbReference type="Pfam" id="PF05506">
    <property type="entry name" value="PLipase_C_C"/>
    <property type="match status" value="2"/>
</dbReference>
<dbReference type="InterPro" id="IPR017767">
    <property type="entry name" value="PC-PLC"/>
</dbReference>
<organism evidence="3 4">
    <name type="scientific">Olivibacter ginsenosidimutans</name>
    <dbReference type="NCBI Taxonomy" id="1176537"/>
    <lineage>
        <taxon>Bacteria</taxon>
        <taxon>Pseudomonadati</taxon>
        <taxon>Bacteroidota</taxon>
        <taxon>Sphingobacteriia</taxon>
        <taxon>Sphingobacteriales</taxon>
        <taxon>Sphingobacteriaceae</taxon>
        <taxon>Olivibacter</taxon>
    </lineage>
</organism>
<accession>A0ABP9BZ57</accession>
<comment type="caution">
    <text evidence="3">The sequence shown here is derived from an EMBL/GenBank/DDBJ whole genome shotgun (WGS) entry which is preliminary data.</text>
</comment>
<evidence type="ECO:0000256" key="1">
    <source>
        <dbReference type="ARBA" id="ARBA00022801"/>
    </source>
</evidence>
<dbReference type="InterPro" id="IPR008475">
    <property type="entry name" value="PLipase_C_C"/>
</dbReference>
<evidence type="ECO:0000313" key="3">
    <source>
        <dbReference type="EMBL" id="GAA4802428.1"/>
    </source>
</evidence>
<dbReference type="Proteomes" id="UP001501411">
    <property type="component" value="Unassembled WGS sequence"/>
</dbReference>
<keyword evidence="1" id="KW-0378">Hydrolase</keyword>
<dbReference type="EMBL" id="BAABIQ010000042">
    <property type="protein sequence ID" value="GAA4802428.1"/>
    <property type="molecule type" value="Genomic_DNA"/>
</dbReference>
<feature type="domain" description="Bacterial phospholipase C C-terminal" evidence="2">
    <location>
        <begin position="762"/>
        <end position="835"/>
    </location>
</feature>
<name>A0ABP9BZ57_9SPHI</name>
<evidence type="ECO:0000313" key="4">
    <source>
        <dbReference type="Proteomes" id="UP001501411"/>
    </source>
</evidence>
<gene>
    <name evidence="3" type="ORF">GCM10023231_34240</name>
</gene>
<dbReference type="NCBIfam" id="TIGR03396">
    <property type="entry name" value="PC_PLC"/>
    <property type="match status" value="1"/>
</dbReference>
<sequence>MENRREFIKKAAFLAGTTGLWNTLPPSIKRALSIDPEPGSTFYDAEHIVLLMQENRSFDHCFGTLKGVRGFNDPRAITLPNKNLVWLQSDNKGHTYAPFRLNIKDTKSTWMGNLPHSWENQVDARNGGKYDGWLEAKRSGYKEYNDMPLTLGYFNREDIPFYYAFADAFTVCDQHFCSSLTGTTTNRLFFWSGTLKVGKGKRANVRNSDVYYNSEVDWKTFPERLEEQGISWKVYQNELSIQTELEGEHEYWLANFTDNNLEWFKQYHVRFSKGHHRFLTKRLAQLPNELAALKEELKKIKPSQKQPIQKKITQKTAQLARYQEELEKYNPDNFAKLSAFEQHLHQKAFTTNNKDPYQYQLEELSYEDNGTERKMNVPKGDVLYQFRKDVESGNLPTVSWLVAPQAFSDHPSSPWFGAWYVSEVLDILTKNPDVWKKTIFILTYDENDGYFDHVPPFVAPKPDDPDSGAVSAGLDTGDEYVTMEEEMKRDMDEKYRREGPVGLGYRVPLIIASPWSRGGWVNSEVCDITSTIRLMENLLKKKTGKDIQETNISSWRRAITGDLTSAFRPYQGEKIQLPEPIARNPFVQNINNARFKALPSGYKRLTANEIAEANKNPNQSNLLPKQEPGIKDSNALPYELYVDDKRPGPSTLQVSFQAATTVFGNQAAGAAFNVYAPGNYWQPQKDGRLAFEPVKSWSFAVKAGDSLTHQWPLTHFEDQHYHLRVYGPNGFFRELKGNAEDPMLQVKCIYSGVDTPSHRPDGKISLILKNQNQTSKKAIQVQINDRAYGNAVTMKEILSGETLTLTVDTAKSYGWYDFSVQLAGFPAFERRYAGRVETGKASKSDPFMGQLYPL</sequence>
<dbReference type="InterPro" id="IPR017850">
    <property type="entry name" value="Alkaline_phosphatase_core_sf"/>
</dbReference>
<dbReference type="Gene3D" id="3.40.720.10">
    <property type="entry name" value="Alkaline Phosphatase, subunit A"/>
    <property type="match status" value="2"/>
</dbReference>
<dbReference type="InterPro" id="IPR007312">
    <property type="entry name" value="Phosphoesterase"/>
</dbReference>
<protein>
    <submittedName>
        <fullName evidence="3">Phospholipase C, phosphocholine-specific</fullName>
    </submittedName>
</protein>
<dbReference type="PANTHER" id="PTHR31956:SF1">
    <property type="entry name" value="NON-SPECIFIC PHOSPHOLIPASE C1"/>
    <property type="match status" value="1"/>
</dbReference>
<feature type="domain" description="Bacterial phospholipase C C-terminal" evidence="2">
    <location>
        <begin position="634"/>
        <end position="738"/>
    </location>
</feature>
<reference evidence="4" key="1">
    <citation type="journal article" date="2019" name="Int. J. Syst. Evol. Microbiol.">
        <title>The Global Catalogue of Microorganisms (GCM) 10K type strain sequencing project: providing services to taxonomists for standard genome sequencing and annotation.</title>
        <authorList>
            <consortium name="The Broad Institute Genomics Platform"/>
            <consortium name="The Broad Institute Genome Sequencing Center for Infectious Disease"/>
            <person name="Wu L."/>
            <person name="Ma J."/>
        </authorList>
    </citation>
    <scope>NUCLEOTIDE SEQUENCE [LARGE SCALE GENOMIC DNA]</scope>
    <source>
        <strain evidence="4">JCM 18200</strain>
    </source>
</reference>
<dbReference type="Pfam" id="PF04185">
    <property type="entry name" value="Phosphoesterase"/>
    <property type="match status" value="2"/>
</dbReference>
<dbReference type="RefSeq" id="WP_345233607.1">
    <property type="nucleotide sequence ID" value="NZ_BAABIQ010000042.1"/>
</dbReference>
<keyword evidence="4" id="KW-1185">Reference proteome</keyword>